<evidence type="ECO:0000256" key="3">
    <source>
        <dbReference type="ARBA" id="ARBA00047645"/>
    </source>
</evidence>
<comment type="catalytic activity">
    <reaction evidence="3 4">
        <text>an acyl phosphate + H2O = a carboxylate + phosphate + H(+)</text>
        <dbReference type="Rhea" id="RHEA:14965"/>
        <dbReference type="ChEBI" id="CHEBI:15377"/>
        <dbReference type="ChEBI" id="CHEBI:15378"/>
        <dbReference type="ChEBI" id="CHEBI:29067"/>
        <dbReference type="ChEBI" id="CHEBI:43474"/>
        <dbReference type="ChEBI" id="CHEBI:59918"/>
        <dbReference type="EC" id="3.6.1.7"/>
    </reaction>
</comment>
<protein>
    <recommendedName>
        <fullName evidence="2 4">acylphosphatase</fullName>
        <ecNumber evidence="2 4">3.6.1.7</ecNumber>
    </recommendedName>
</protein>
<dbReference type="EC" id="3.6.1.7" evidence="2 4"/>
<dbReference type="OrthoDB" id="5295388at2"/>
<dbReference type="Gene3D" id="3.30.70.100">
    <property type="match status" value="1"/>
</dbReference>
<dbReference type="InterPro" id="IPR036046">
    <property type="entry name" value="Acylphosphatase-like_dom_sf"/>
</dbReference>
<dbReference type="PANTHER" id="PTHR47268">
    <property type="entry name" value="ACYLPHOSPHATASE"/>
    <property type="match status" value="1"/>
</dbReference>
<dbReference type="KEGG" id="ccah:DWG20_15140"/>
<dbReference type="InterPro" id="IPR020456">
    <property type="entry name" value="Acylphosphatase"/>
</dbReference>
<name>A0A345Y9P6_9NEIS</name>
<dbReference type="PANTHER" id="PTHR47268:SF4">
    <property type="entry name" value="ACYLPHOSPHATASE"/>
    <property type="match status" value="1"/>
</dbReference>
<keyword evidence="4" id="KW-0378">Hydrolase</keyword>
<evidence type="ECO:0000313" key="7">
    <source>
        <dbReference type="EMBL" id="AXK40648.1"/>
    </source>
</evidence>
<evidence type="ECO:0000259" key="6">
    <source>
        <dbReference type="PROSITE" id="PS51160"/>
    </source>
</evidence>
<evidence type="ECO:0000256" key="2">
    <source>
        <dbReference type="ARBA" id="ARBA00012150"/>
    </source>
</evidence>
<proteinExistence type="inferred from homology"/>
<sequence length="93" mass="9880">MNTLCKRLTIHGRVQGVYYRASAVAEAERFGVSGWVRNRRDGTVEALACGDADSVAAFIAWTHEGPPGAHVTQVDVADAAVPVPEGFSQRPSA</sequence>
<dbReference type="PROSITE" id="PS51160">
    <property type="entry name" value="ACYLPHOSPHATASE_3"/>
    <property type="match status" value="1"/>
</dbReference>
<evidence type="ECO:0000313" key="8">
    <source>
        <dbReference type="Proteomes" id="UP000254537"/>
    </source>
</evidence>
<evidence type="ECO:0000256" key="4">
    <source>
        <dbReference type="PROSITE-ProRule" id="PRU00520"/>
    </source>
</evidence>
<dbReference type="InterPro" id="IPR001792">
    <property type="entry name" value="Acylphosphatase-like_dom"/>
</dbReference>
<dbReference type="PRINTS" id="PR00112">
    <property type="entry name" value="ACYLPHPHTASE"/>
</dbReference>
<dbReference type="Proteomes" id="UP000254537">
    <property type="component" value="Chromosome"/>
</dbReference>
<dbReference type="EMBL" id="CP031337">
    <property type="protein sequence ID" value="AXK40648.1"/>
    <property type="molecule type" value="Genomic_DNA"/>
</dbReference>
<evidence type="ECO:0000256" key="5">
    <source>
        <dbReference type="RuleBase" id="RU004168"/>
    </source>
</evidence>
<feature type="active site" evidence="4">
    <location>
        <position position="20"/>
    </location>
</feature>
<dbReference type="Pfam" id="PF00708">
    <property type="entry name" value="Acylphosphatase"/>
    <property type="match status" value="1"/>
</dbReference>
<dbReference type="GO" id="GO:0003998">
    <property type="term" value="F:acylphosphatase activity"/>
    <property type="evidence" value="ECO:0007669"/>
    <property type="project" value="UniProtKB-EC"/>
</dbReference>
<evidence type="ECO:0000256" key="1">
    <source>
        <dbReference type="ARBA" id="ARBA00005614"/>
    </source>
</evidence>
<dbReference type="RefSeq" id="WP_115434575.1">
    <property type="nucleotide sequence ID" value="NZ_CP031337.1"/>
</dbReference>
<feature type="domain" description="Acylphosphatase-like" evidence="6">
    <location>
        <begin position="5"/>
        <end position="91"/>
    </location>
</feature>
<feature type="active site" evidence="4">
    <location>
        <position position="38"/>
    </location>
</feature>
<dbReference type="InterPro" id="IPR017968">
    <property type="entry name" value="Acylphosphatase_CS"/>
</dbReference>
<comment type="similarity">
    <text evidence="1 5">Belongs to the acylphosphatase family.</text>
</comment>
<dbReference type="SUPFAM" id="SSF54975">
    <property type="entry name" value="Acylphosphatase/BLUF domain-like"/>
    <property type="match status" value="1"/>
</dbReference>
<accession>A0A345Y9P6</accession>
<reference evidence="7 8" key="1">
    <citation type="submission" date="2018-07" db="EMBL/GenBank/DDBJ databases">
        <title>Crenobacter cavernae sp. nov., isolated from a karst cave.</title>
        <authorList>
            <person name="Zhu H."/>
        </authorList>
    </citation>
    <scope>NUCLEOTIDE SEQUENCE [LARGE SCALE GENOMIC DNA]</scope>
    <source>
        <strain evidence="7 8">K1W11S-77</strain>
    </source>
</reference>
<gene>
    <name evidence="7" type="ORF">DWG20_15140</name>
</gene>
<dbReference type="AlphaFoldDB" id="A0A345Y9P6"/>
<dbReference type="PROSITE" id="PS00151">
    <property type="entry name" value="ACYLPHOSPHATASE_2"/>
    <property type="match status" value="1"/>
</dbReference>
<organism evidence="7 8">
    <name type="scientific">Crenobacter cavernae</name>
    <dbReference type="NCBI Taxonomy" id="2290923"/>
    <lineage>
        <taxon>Bacteria</taxon>
        <taxon>Pseudomonadati</taxon>
        <taxon>Pseudomonadota</taxon>
        <taxon>Betaproteobacteria</taxon>
        <taxon>Neisseriales</taxon>
        <taxon>Neisseriaceae</taxon>
        <taxon>Crenobacter</taxon>
    </lineage>
</organism>